<evidence type="ECO:0000256" key="1">
    <source>
        <dbReference type="ARBA" id="ARBA00022982"/>
    </source>
</evidence>
<sequence length="262" mass="28324">MPLNRVKVSTLISIGAHPDTGRARRSNTDARAVELALGLNPSELDVVHAGDPSDPALAYYSGMGLEQIRVLAQAAEDDALSTLTAYFQHAMPDIILTGMRAEDGESSGMLPFFLAQQLHCPMVMGIAEILSIEEGKAKVLQALPRGQRRAIQVALPFVASVDLAASVPRQSAFGRARHCDVVTHEVAEHVVDEERQSWEQSPAKPRAKRLKVVKAKSAADRFKAATAKAESTGGRVIKDEPIDDMAQAVLDLLIEEHVVHQS</sequence>
<dbReference type="Gene3D" id="3.40.50.620">
    <property type="entry name" value="HUPs"/>
    <property type="match status" value="1"/>
</dbReference>
<gene>
    <name evidence="3" type="ORF">ACFODT_14650</name>
</gene>
<proteinExistence type="predicted"/>
<feature type="domain" description="Electron transfer flavoprotein alpha/beta-subunit N-terminal" evidence="2">
    <location>
        <begin position="26"/>
        <end position="188"/>
    </location>
</feature>
<accession>A0ABV7CDP4</accession>
<name>A0ABV7CDP4_9VIBR</name>
<dbReference type="EMBL" id="JBHRSE010000103">
    <property type="protein sequence ID" value="MFC3025043.1"/>
    <property type="molecule type" value="Genomic_DNA"/>
</dbReference>
<keyword evidence="1" id="KW-0249">Electron transport</keyword>
<dbReference type="RefSeq" id="WP_123014250.1">
    <property type="nucleotide sequence ID" value="NZ_AP024912.1"/>
</dbReference>
<dbReference type="Proteomes" id="UP001595384">
    <property type="component" value="Unassembled WGS sequence"/>
</dbReference>
<protein>
    <submittedName>
        <fullName evidence="3">Electron transfer flavoprotein subunit beta</fullName>
    </submittedName>
</protein>
<comment type="caution">
    <text evidence="3">The sequence shown here is derived from an EMBL/GenBank/DDBJ whole genome shotgun (WGS) entry which is preliminary data.</text>
</comment>
<keyword evidence="4" id="KW-1185">Reference proteome</keyword>
<organism evidence="3 4">
    <name type="scientific">Vibrio zhugei</name>
    <dbReference type="NCBI Taxonomy" id="2479546"/>
    <lineage>
        <taxon>Bacteria</taxon>
        <taxon>Pseudomonadati</taxon>
        <taxon>Pseudomonadota</taxon>
        <taxon>Gammaproteobacteria</taxon>
        <taxon>Vibrionales</taxon>
        <taxon>Vibrionaceae</taxon>
        <taxon>Vibrio</taxon>
    </lineage>
</organism>
<dbReference type="InterPro" id="IPR014730">
    <property type="entry name" value="ETF_a/b_N"/>
</dbReference>
<evidence type="ECO:0000259" key="2">
    <source>
        <dbReference type="Pfam" id="PF01012"/>
    </source>
</evidence>
<dbReference type="SUPFAM" id="SSF52402">
    <property type="entry name" value="Adenine nucleotide alpha hydrolases-like"/>
    <property type="match status" value="1"/>
</dbReference>
<keyword evidence="1" id="KW-0813">Transport</keyword>
<evidence type="ECO:0000313" key="4">
    <source>
        <dbReference type="Proteomes" id="UP001595384"/>
    </source>
</evidence>
<evidence type="ECO:0000313" key="3">
    <source>
        <dbReference type="EMBL" id="MFC3025043.1"/>
    </source>
</evidence>
<dbReference type="Pfam" id="PF01012">
    <property type="entry name" value="ETF"/>
    <property type="match status" value="1"/>
</dbReference>
<reference evidence="4" key="1">
    <citation type="journal article" date="2019" name="Int. J. Syst. Evol. Microbiol.">
        <title>The Global Catalogue of Microorganisms (GCM) 10K type strain sequencing project: providing services to taxonomists for standard genome sequencing and annotation.</title>
        <authorList>
            <consortium name="The Broad Institute Genomics Platform"/>
            <consortium name="The Broad Institute Genome Sequencing Center for Infectious Disease"/>
            <person name="Wu L."/>
            <person name="Ma J."/>
        </authorList>
    </citation>
    <scope>NUCLEOTIDE SEQUENCE [LARGE SCALE GENOMIC DNA]</scope>
    <source>
        <strain evidence="4">KCTC 62784</strain>
    </source>
</reference>
<dbReference type="InterPro" id="IPR014729">
    <property type="entry name" value="Rossmann-like_a/b/a_fold"/>
</dbReference>